<keyword evidence="5" id="KW-0902">Two-component regulatory system</keyword>
<dbReference type="STRING" id="1280950.HJO_16295"/>
<evidence type="ECO:0000256" key="2">
    <source>
        <dbReference type="ARBA" id="ARBA00012438"/>
    </source>
</evidence>
<evidence type="ECO:0000313" key="9">
    <source>
        <dbReference type="Proteomes" id="UP000025171"/>
    </source>
</evidence>
<dbReference type="PROSITE" id="PS50109">
    <property type="entry name" value="HIS_KIN"/>
    <property type="match status" value="1"/>
</dbReference>
<dbReference type="InterPro" id="IPR005467">
    <property type="entry name" value="His_kinase_dom"/>
</dbReference>
<dbReference type="OrthoDB" id="9778496at2"/>
<feature type="transmembrane region" description="Helical" evidence="6">
    <location>
        <begin position="180"/>
        <end position="197"/>
    </location>
</feature>
<feature type="domain" description="Histidine kinase" evidence="7">
    <location>
        <begin position="447"/>
        <end position="625"/>
    </location>
</feature>
<dbReference type="EMBL" id="ARYK01000011">
    <property type="protein sequence ID" value="KCZ87961.1"/>
    <property type="molecule type" value="Genomic_DNA"/>
</dbReference>
<feature type="transmembrane region" description="Helical" evidence="6">
    <location>
        <begin position="209"/>
        <end position="231"/>
    </location>
</feature>
<sequence length="628" mass="68521">MKISHLSLRSTPATRLFWLSAVGCSVFLATASIGLQPASGATADISRWRSIWETHPAFWVSLGVGLGAYLISAWIWSLRQREPAAVLFAVSGVLTLLFSFSSVFWLVAVPLPDYLFHVAAMVNMLSASGFGIVMVCLFLIYPRRLPGWKPLVVGVTIGFGAWSLVRTVGPLQNFADVQRITFYEMLAIMITIIWQVVSSGKDPRQRAIAVWLGASVLLGAGAFIVTVAAPLTFGYDPLILENYAFSFFLLIYVGLAVGLARYRLFELGGWAYQILFYVSAAILLLGLDVAIIRLLTLEPGTALGLSLFLVALAYLPARDVFWRHLSRGRRRAKATLFQDVVAAALQPGTDQRAGRWRGLLKDHFRPLELTALAGMGAVSLEIGEEGLSMTIPCVADSPALLMRYPYDGRALFSPRDLSNAEQMVVLMNHAEASRGEYDRGVSEERTRIARDIHDNIGAQLMMALHSEEKGRKDDMIRDTLADLRDVVNNAENALLPLDDMLADLRSETADRLDPHGLTLEWTVDGSDGVTLGAPMIHTLRSLVREAISNTIKHAKAQNVSITVSISADKLELAARDDGTGFDKGKTNRGHGLVNMASRVESLDGQLTISGGAEGTQIEASLPVRGTRT</sequence>
<dbReference type="SUPFAM" id="SSF55874">
    <property type="entry name" value="ATPase domain of HSP90 chaperone/DNA topoisomerase II/histidine kinase"/>
    <property type="match status" value="1"/>
</dbReference>
<protein>
    <recommendedName>
        <fullName evidence="2">histidine kinase</fullName>
        <ecNumber evidence="2">2.7.13.3</ecNumber>
    </recommendedName>
</protein>
<evidence type="ECO:0000256" key="3">
    <source>
        <dbReference type="ARBA" id="ARBA00022679"/>
    </source>
</evidence>
<comment type="caution">
    <text evidence="8">The sequence shown here is derived from an EMBL/GenBank/DDBJ whole genome shotgun (WGS) entry which is preliminary data.</text>
</comment>
<evidence type="ECO:0000313" key="8">
    <source>
        <dbReference type="EMBL" id="KCZ87961.1"/>
    </source>
</evidence>
<reference evidence="8 9" key="1">
    <citation type="journal article" date="2014" name="Antonie Van Leeuwenhoek">
        <title>Hyphomonas beringensis sp. nov. and Hyphomonas chukchiensis sp. nov., isolated from surface seawater of the Bering Sea and Chukchi Sea.</title>
        <authorList>
            <person name="Li C."/>
            <person name="Lai Q."/>
            <person name="Li G."/>
            <person name="Dong C."/>
            <person name="Wang J."/>
            <person name="Liao Y."/>
            <person name="Shao Z."/>
        </authorList>
    </citation>
    <scope>NUCLEOTIDE SEQUENCE [LARGE SCALE GENOMIC DNA]</scope>
    <source>
        <strain evidence="8 9">MHS-2</strain>
    </source>
</reference>
<gene>
    <name evidence="8" type="ORF">HJO_16295</name>
</gene>
<organism evidence="8 9">
    <name type="scientific">Hyphomonas johnsonii MHS-2</name>
    <dbReference type="NCBI Taxonomy" id="1280950"/>
    <lineage>
        <taxon>Bacteria</taxon>
        <taxon>Pseudomonadati</taxon>
        <taxon>Pseudomonadota</taxon>
        <taxon>Alphaproteobacteria</taxon>
        <taxon>Hyphomonadales</taxon>
        <taxon>Hyphomonadaceae</taxon>
        <taxon>Hyphomonas</taxon>
    </lineage>
</organism>
<feature type="transmembrane region" description="Helical" evidence="6">
    <location>
        <begin position="301"/>
        <end position="321"/>
    </location>
</feature>
<dbReference type="InterPro" id="IPR003594">
    <property type="entry name" value="HATPase_dom"/>
</dbReference>
<dbReference type="PANTHER" id="PTHR24421:SF10">
    <property type="entry name" value="NITRATE_NITRITE SENSOR PROTEIN NARQ"/>
    <property type="match status" value="1"/>
</dbReference>
<comment type="catalytic activity">
    <reaction evidence="1">
        <text>ATP + protein L-histidine = ADP + protein N-phospho-L-histidine.</text>
        <dbReference type="EC" id="2.7.13.3"/>
    </reaction>
</comment>
<accession>A0A059FBM4</accession>
<evidence type="ECO:0000256" key="6">
    <source>
        <dbReference type="SAM" id="Phobius"/>
    </source>
</evidence>
<dbReference type="Pfam" id="PF02518">
    <property type="entry name" value="HATPase_c"/>
    <property type="match status" value="1"/>
</dbReference>
<keyword evidence="9" id="KW-1185">Reference proteome</keyword>
<dbReference type="PANTHER" id="PTHR24421">
    <property type="entry name" value="NITRATE/NITRITE SENSOR PROTEIN NARX-RELATED"/>
    <property type="match status" value="1"/>
</dbReference>
<evidence type="ECO:0000256" key="1">
    <source>
        <dbReference type="ARBA" id="ARBA00000085"/>
    </source>
</evidence>
<keyword evidence="6" id="KW-1133">Transmembrane helix</keyword>
<dbReference type="eggNOG" id="COG4585">
    <property type="taxonomic scope" value="Bacteria"/>
</dbReference>
<dbReference type="AlphaFoldDB" id="A0A059FBM4"/>
<feature type="transmembrane region" description="Helical" evidence="6">
    <location>
        <begin position="114"/>
        <end position="141"/>
    </location>
</feature>
<evidence type="ECO:0000256" key="4">
    <source>
        <dbReference type="ARBA" id="ARBA00022777"/>
    </source>
</evidence>
<evidence type="ECO:0000259" key="7">
    <source>
        <dbReference type="PROSITE" id="PS50109"/>
    </source>
</evidence>
<keyword evidence="3" id="KW-0808">Transferase</keyword>
<proteinExistence type="predicted"/>
<dbReference type="InterPro" id="IPR050482">
    <property type="entry name" value="Sensor_HK_TwoCompSys"/>
</dbReference>
<dbReference type="GO" id="GO:0000160">
    <property type="term" value="P:phosphorelay signal transduction system"/>
    <property type="evidence" value="ECO:0007669"/>
    <property type="project" value="UniProtKB-KW"/>
</dbReference>
<dbReference type="CDD" id="cd16917">
    <property type="entry name" value="HATPase_UhpB-NarQ-NarX-like"/>
    <property type="match status" value="1"/>
</dbReference>
<keyword evidence="6" id="KW-0472">Membrane</keyword>
<dbReference type="GO" id="GO:0004673">
    <property type="term" value="F:protein histidine kinase activity"/>
    <property type="evidence" value="ECO:0007669"/>
    <property type="project" value="UniProtKB-EC"/>
</dbReference>
<dbReference type="PATRIC" id="fig|1280950.3.peg.3269"/>
<feature type="transmembrane region" description="Helical" evidence="6">
    <location>
        <begin position="85"/>
        <end position="108"/>
    </location>
</feature>
<feature type="transmembrane region" description="Helical" evidence="6">
    <location>
        <begin position="274"/>
        <end position="295"/>
    </location>
</feature>
<keyword evidence="6" id="KW-0812">Transmembrane</keyword>
<dbReference type="Proteomes" id="UP000025171">
    <property type="component" value="Unassembled WGS sequence"/>
</dbReference>
<dbReference type="InterPro" id="IPR036890">
    <property type="entry name" value="HATPase_C_sf"/>
</dbReference>
<evidence type="ECO:0000256" key="5">
    <source>
        <dbReference type="ARBA" id="ARBA00023012"/>
    </source>
</evidence>
<dbReference type="Gene3D" id="1.20.5.1930">
    <property type="match status" value="1"/>
</dbReference>
<dbReference type="SMART" id="SM00387">
    <property type="entry name" value="HATPase_c"/>
    <property type="match status" value="1"/>
</dbReference>
<feature type="transmembrane region" description="Helical" evidence="6">
    <location>
        <begin position="148"/>
        <end position="168"/>
    </location>
</feature>
<keyword evidence="4 8" id="KW-0418">Kinase</keyword>
<dbReference type="EC" id="2.7.13.3" evidence="2"/>
<name>A0A059FBM4_9PROT</name>
<feature type="transmembrane region" description="Helical" evidence="6">
    <location>
        <begin position="243"/>
        <end position="262"/>
    </location>
</feature>
<dbReference type="Gene3D" id="3.30.565.10">
    <property type="entry name" value="Histidine kinase-like ATPase, C-terminal domain"/>
    <property type="match status" value="1"/>
</dbReference>
<feature type="transmembrane region" description="Helical" evidence="6">
    <location>
        <begin position="56"/>
        <end position="78"/>
    </location>
</feature>
<dbReference type="RefSeq" id="WP_156945818.1">
    <property type="nucleotide sequence ID" value="NZ_ARYK01000011.1"/>
</dbReference>